<dbReference type="RefSeq" id="WP_394490686.1">
    <property type="nucleotide sequence ID" value="NZ_JBIGIA010000018.1"/>
</dbReference>
<evidence type="ECO:0000313" key="1">
    <source>
        <dbReference type="EMBL" id="MFG6459069.1"/>
    </source>
</evidence>
<name>A0ABW7GB40_9BURK</name>
<organism evidence="1 2">
    <name type="scientific">Pelomonas nitida</name>
    <dbReference type="NCBI Taxonomy" id="3299027"/>
    <lineage>
        <taxon>Bacteria</taxon>
        <taxon>Pseudomonadati</taxon>
        <taxon>Pseudomonadota</taxon>
        <taxon>Betaproteobacteria</taxon>
        <taxon>Burkholderiales</taxon>
        <taxon>Sphaerotilaceae</taxon>
        <taxon>Roseateles</taxon>
    </lineage>
</organism>
<reference evidence="1 2" key="1">
    <citation type="submission" date="2024-09" db="EMBL/GenBank/DDBJ databases">
        <title>Novel species of the genus Pelomonas and Roseateles isolated from streams.</title>
        <authorList>
            <person name="Lu H."/>
        </authorList>
    </citation>
    <scope>NUCLEOTIDE SEQUENCE [LARGE SCALE GENOMIC DNA]</scope>
    <source>
        <strain evidence="1 2">BYS96W</strain>
    </source>
</reference>
<gene>
    <name evidence="1" type="ORF">ACG00X_19725</name>
</gene>
<dbReference type="SUPFAM" id="SSF158668">
    <property type="entry name" value="MtlR-like"/>
    <property type="match status" value="1"/>
</dbReference>
<dbReference type="EMBL" id="JBIGIA010000018">
    <property type="protein sequence ID" value="MFG6459069.1"/>
    <property type="molecule type" value="Genomic_DNA"/>
</dbReference>
<keyword evidence="2" id="KW-1185">Reference proteome</keyword>
<dbReference type="InterPro" id="IPR038026">
    <property type="entry name" value="MtlR-like_sf"/>
</dbReference>
<dbReference type="Gene3D" id="1.20.120.330">
    <property type="entry name" value="Nucleotidyltransferases domain 2"/>
    <property type="match status" value="1"/>
</dbReference>
<protein>
    <recommendedName>
        <fullName evidence="3">DUF4145 domain-containing protein</fullName>
    </recommendedName>
</protein>
<dbReference type="Proteomes" id="UP001606305">
    <property type="component" value="Unassembled WGS sequence"/>
</dbReference>
<proteinExistence type="predicted"/>
<evidence type="ECO:0000313" key="2">
    <source>
        <dbReference type="Proteomes" id="UP001606305"/>
    </source>
</evidence>
<comment type="caution">
    <text evidence="1">The sequence shown here is derived from an EMBL/GenBank/DDBJ whole genome shotgun (WGS) entry which is preliminary data.</text>
</comment>
<evidence type="ECO:0008006" key="3">
    <source>
        <dbReference type="Google" id="ProtNLM"/>
    </source>
</evidence>
<sequence length="248" mass="28644">MADYVQLTQEQRRRRYDDMCAEALQRTEQRLGLPERYVLQLRENGSDWEFLIKLAVLVEAAVTQALVSSLHNELMFDHVSGLSQSARLNLCEKLGILKKDERLILAKLAHVRNQFAHRVENLSKSLQEYVDGLTPYQKVELSNHLLTLEGDDRHKEADDFSWLGKAFRRILLDAVILPLAALSTKDAQAEMERERREFFERRREAGGTQTLASLFQLHPEGWQGLNDTREVETRHGFMCMKGEPPAKK</sequence>
<accession>A0ABW7GB40</accession>